<dbReference type="Gene3D" id="3.40.1190.20">
    <property type="match status" value="1"/>
</dbReference>
<evidence type="ECO:0000313" key="2">
    <source>
        <dbReference type="EMBL" id="KKU95422.1"/>
    </source>
</evidence>
<proteinExistence type="predicted"/>
<dbReference type="InterPro" id="IPR011611">
    <property type="entry name" value="PfkB_dom"/>
</dbReference>
<dbReference type="InterPro" id="IPR029056">
    <property type="entry name" value="Ribokinase-like"/>
</dbReference>
<evidence type="ECO:0000259" key="1">
    <source>
        <dbReference type="Pfam" id="PF00294"/>
    </source>
</evidence>
<accession>A0A0G1UMH6</accession>
<feature type="domain" description="Carbohydrate kinase PfkB" evidence="1">
    <location>
        <begin position="183"/>
        <end position="282"/>
    </location>
</feature>
<gene>
    <name evidence="2" type="ORF">UY27_C0018G0009</name>
</gene>
<dbReference type="Proteomes" id="UP000034661">
    <property type="component" value="Unassembled WGS sequence"/>
</dbReference>
<organism evidence="2 3">
    <name type="scientific">Candidatus Gottesmanbacteria bacterium GW2011_GWA1_48_13</name>
    <dbReference type="NCBI Taxonomy" id="1618439"/>
    <lineage>
        <taxon>Bacteria</taxon>
        <taxon>Candidatus Gottesmaniibacteriota</taxon>
    </lineage>
</organism>
<dbReference type="AlphaFoldDB" id="A0A0G1UMH6"/>
<name>A0A0G1UMH6_9BACT</name>
<reference evidence="2 3" key="1">
    <citation type="journal article" date="2015" name="Nature">
        <title>rRNA introns, odd ribosomes, and small enigmatic genomes across a large radiation of phyla.</title>
        <authorList>
            <person name="Brown C.T."/>
            <person name="Hug L.A."/>
            <person name="Thomas B.C."/>
            <person name="Sharon I."/>
            <person name="Castelle C.J."/>
            <person name="Singh A."/>
            <person name="Wilkins M.J."/>
            <person name="Williams K.H."/>
            <person name="Banfield J.F."/>
        </authorList>
    </citation>
    <scope>NUCLEOTIDE SEQUENCE [LARGE SCALE GENOMIC DNA]</scope>
</reference>
<dbReference type="SUPFAM" id="SSF53613">
    <property type="entry name" value="Ribokinase-like"/>
    <property type="match status" value="1"/>
</dbReference>
<comment type="caution">
    <text evidence="2">The sequence shown here is derived from an EMBL/GenBank/DDBJ whole genome shotgun (WGS) entry which is preliminary data.</text>
</comment>
<protein>
    <recommendedName>
        <fullName evidence="1">Carbohydrate kinase PfkB domain-containing protein</fullName>
    </recommendedName>
</protein>
<sequence>MGCYNDLSMAQPIEAILYGHVCQDKNESEAATYMGSGSPLMFMRKIFLQLPDVKATLVASYGEDFLPYTKDVQIYPPVPNVPRTLIYENVSIHGIRQQKALNRGEAVAVEINESVREKLQSSALTFVAPLLPTIPVSYVRFIRNAMPPSGLLTLLPQGYYRAFDSENRVIPREFVEADELIRIVDLIIASEEDSPDFRKQAKRWAASSNCLIVVTLGDKGAAAYKGNEEIMLSTRAVAQEDVVDTVGSGDIFSAVFALHYQKTRNIREAGRFANEIARQCLFYTPDQIQIDYDGLYPGVYNSSHEK</sequence>
<evidence type="ECO:0000313" key="3">
    <source>
        <dbReference type="Proteomes" id="UP000034661"/>
    </source>
</evidence>
<dbReference type="EMBL" id="LCPJ01000018">
    <property type="protein sequence ID" value="KKU95422.1"/>
    <property type="molecule type" value="Genomic_DNA"/>
</dbReference>
<dbReference type="Pfam" id="PF00294">
    <property type="entry name" value="PfkB"/>
    <property type="match status" value="1"/>
</dbReference>